<dbReference type="Proteomes" id="UP000284842">
    <property type="component" value="Unassembled WGS sequence"/>
</dbReference>
<name>A0A409YWM9_9AGAR</name>
<dbReference type="EMBL" id="NHTK01000456">
    <property type="protein sequence ID" value="PPR07436.1"/>
    <property type="molecule type" value="Genomic_DNA"/>
</dbReference>
<dbReference type="InterPro" id="IPR004242">
    <property type="entry name" value="Transposase_21"/>
</dbReference>
<dbReference type="STRING" id="181874.A0A409YWM9"/>
<organism evidence="1 2">
    <name type="scientific">Panaeolus cyanescens</name>
    <dbReference type="NCBI Taxonomy" id="181874"/>
    <lineage>
        <taxon>Eukaryota</taxon>
        <taxon>Fungi</taxon>
        <taxon>Dikarya</taxon>
        <taxon>Basidiomycota</taxon>
        <taxon>Agaricomycotina</taxon>
        <taxon>Agaricomycetes</taxon>
        <taxon>Agaricomycetidae</taxon>
        <taxon>Agaricales</taxon>
        <taxon>Agaricineae</taxon>
        <taxon>Galeropsidaceae</taxon>
        <taxon>Panaeolus</taxon>
    </lineage>
</organism>
<comment type="caution">
    <text evidence="1">The sequence shown here is derived from an EMBL/GenBank/DDBJ whole genome shotgun (WGS) entry which is preliminary data.</text>
</comment>
<dbReference type="InParanoid" id="A0A409YWM9"/>
<dbReference type="PANTHER" id="PTHR46579">
    <property type="entry name" value="F5/8 TYPE C DOMAIN-CONTAINING PROTEIN-RELATED"/>
    <property type="match status" value="1"/>
</dbReference>
<dbReference type="AlphaFoldDB" id="A0A409YWM9"/>
<evidence type="ECO:0000313" key="1">
    <source>
        <dbReference type="EMBL" id="PPR07436.1"/>
    </source>
</evidence>
<keyword evidence="2" id="KW-1185">Reference proteome</keyword>
<dbReference type="OrthoDB" id="2669721at2759"/>
<reference evidence="1 2" key="1">
    <citation type="journal article" date="2018" name="Evol. Lett.">
        <title>Horizontal gene cluster transfer increased hallucinogenic mushroom diversity.</title>
        <authorList>
            <person name="Reynolds H.T."/>
            <person name="Vijayakumar V."/>
            <person name="Gluck-Thaler E."/>
            <person name="Korotkin H.B."/>
            <person name="Matheny P.B."/>
            <person name="Slot J.C."/>
        </authorList>
    </citation>
    <scope>NUCLEOTIDE SEQUENCE [LARGE SCALE GENOMIC DNA]</scope>
    <source>
        <strain evidence="1 2">2629</strain>
    </source>
</reference>
<proteinExistence type="predicted"/>
<evidence type="ECO:0000313" key="2">
    <source>
        <dbReference type="Proteomes" id="UP000284842"/>
    </source>
</evidence>
<protein>
    <submittedName>
        <fullName evidence="1">Uncharacterized protein</fullName>
    </submittedName>
</protein>
<dbReference type="Pfam" id="PF02992">
    <property type="entry name" value="Transposase_21"/>
    <property type="match status" value="1"/>
</dbReference>
<sequence>MTLMFSLDGAQLYQDKKSDCWIYIWILLDLPPDSRYKQRHVIPGAVIPGPNNPENMDSFLFPGFHHVAALQKEGLRVYHGGTKEVFTSHPFVFAAAADGPGSTHFTGFVGHQGLFLCRLYCGLQGRHKPGVSTYYCALLKPDDYQQTAGAHPDLKASSLRKPQPLEYQKNLIKLIQSTGKTNYNKNRRDTGLSGPSIFSGLPSNRRLAIPNGFAGDVMHVANLNLGDLLIPLWRGTFQCDAKDSVRSWDWAVLTGEAWKNHGAAVAACRQYMPGSYDRPPRDLSEKVSSGYKAKEWQNYFYGVAPALLYGILPSAYWKNFCKLVYSVRLLHQRSILQKHVQDAHKYMAEFHEEFEILYVQRRVDRLHFMRPCLHALLHMPSETVRLGPITLTSTWTMERAIGYLGAQIKQPSNPYHNLSERGLRQCQQNALLLEYPELERKKPVVSAYSEAIGDGYLFLRARERTPHLHAGDIGQALRQYFIQQETSAGNEVPTNWAGPRIVRWARLQLPNGQIARSAWKETMKSSDKVRSARMVKLVLDEQTEFAEVMFYFYGKIDGEILPLALVLLFSRPDEDLFRDSYWTVWSVKPLASNIGLRVVSAKAITACVAAVPHTVNKGKDTEEQRYFIWEQFGMDIALWSEALVNPLDDADQEDGGE</sequence>
<accession>A0A409YWM9</accession>
<dbReference type="PANTHER" id="PTHR46579:SF1">
    <property type="entry name" value="F5_8 TYPE C DOMAIN-CONTAINING PROTEIN"/>
    <property type="match status" value="1"/>
</dbReference>
<gene>
    <name evidence="1" type="ORF">CVT24_007571</name>
</gene>